<protein>
    <submittedName>
        <fullName evidence="6">Monooxygenase</fullName>
    </submittedName>
</protein>
<keyword evidence="4 6" id="KW-0503">Monooxygenase</keyword>
<evidence type="ECO:0000256" key="2">
    <source>
        <dbReference type="ARBA" id="ARBA00022827"/>
    </source>
</evidence>
<dbReference type="AlphaFoldDB" id="A0A8J3ND46"/>
<sequence>MANRTRVLIAGAGVGGLALAQALRAGGVDVAVYERDRTPQIRNQGYRIHIDHDGNTALRACLPPEVLDVVRDSSGDANDLVGMYTAQREPVSVQEFPDIPATEITHVDRNAFRRCLLTGLADTVHFGRTVTGYRTTVDGRVRVEFAEGGSDEGDLLVGAEGIGSPVRRQLVPHAVVRDTGLRCLYGRLVLTPETVPLVPTEISRGFCWYGGGTGCGAGIAPMRFRTRQPDGAADYLMTTFVATRERLGVPDETLFALSSRELLEVCLDATADWHPTLRALFAASDPEAYFPITIRAAERVDPWPTGPVTLLGDAGHAMPPTGGVGANTALRDAATLSGELLAAVRAGAPLPDAVAAYEKVMLPRGFDTVDGSLRMADAMFA</sequence>
<dbReference type="PRINTS" id="PR00420">
    <property type="entry name" value="RNGMNOXGNASE"/>
</dbReference>
<dbReference type="Pfam" id="PF01494">
    <property type="entry name" value="FAD_binding_3"/>
    <property type="match status" value="2"/>
</dbReference>
<evidence type="ECO:0000256" key="4">
    <source>
        <dbReference type="ARBA" id="ARBA00023033"/>
    </source>
</evidence>
<dbReference type="GO" id="GO:0071949">
    <property type="term" value="F:FAD binding"/>
    <property type="evidence" value="ECO:0007669"/>
    <property type="project" value="InterPro"/>
</dbReference>
<keyword evidence="1" id="KW-0285">Flavoprotein</keyword>
<proteinExistence type="predicted"/>
<dbReference type="InterPro" id="IPR002938">
    <property type="entry name" value="FAD-bd"/>
</dbReference>
<name>A0A8J3ND46_9ACTN</name>
<evidence type="ECO:0000313" key="6">
    <source>
        <dbReference type="EMBL" id="GID14974.1"/>
    </source>
</evidence>
<dbReference type="RefSeq" id="WP_203663029.1">
    <property type="nucleotide sequence ID" value="NZ_BAAAZM010000012.1"/>
</dbReference>
<dbReference type="PANTHER" id="PTHR47178">
    <property type="entry name" value="MONOOXYGENASE, FAD-BINDING"/>
    <property type="match status" value="1"/>
</dbReference>
<dbReference type="EMBL" id="BOMB01000035">
    <property type="protein sequence ID" value="GID14974.1"/>
    <property type="molecule type" value="Genomic_DNA"/>
</dbReference>
<accession>A0A8J3ND46</accession>
<feature type="domain" description="FAD-binding" evidence="5">
    <location>
        <begin position="297"/>
        <end position="370"/>
    </location>
</feature>
<comment type="caution">
    <text evidence="6">The sequence shown here is derived from an EMBL/GenBank/DDBJ whole genome shotgun (WGS) entry which is preliminary data.</text>
</comment>
<evidence type="ECO:0000313" key="7">
    <source>
        <dbReference type="Proteomes" id="UP000612808"/>
    </source>
</evidence>
<dbReference type="InterPro" id="IPR036188">
    <property type="entry name" value="FAD/NAD-bd_sf"/>
</dbReference>
<evidence type="ECO:0000259" key="5">
    <source>
        <dbReference type="Pfam" id="PF01494"/>
    </source>
</evidence>
<dbReference type="Gene3D" id="3.50.50.60">
    <property type="entry name" value="FAD/NAD(P)-binding domain"/>
    <property type="match status" value="1"/>
</dbReference>
<gene>
    <name evidence="6" type="ORF">Aru02nite_58630</name>
</gene>
<dbReference type="SUPFAM" id="SSF51905">
    <property type="entry name" value="FAD/NAD(P)-binding domain"/>
    <property type="match status" value="1"/>
</dbReference>
<dbReference type="Proteomes" id="UP000612808">
    <property type="component" value="Unassembled WGS sequence"/>
</dbReference>
<evidence type="ECO:0000256" key="1">
    <source>
        <dbReference type="ARBA" id="ARBA00022630"/>
    </source>
</evidence>
<feature type="domain" description="FAD-binding" evidence="5">
    <location>
        <begin position="4"/>
        <end position="170"/>
    </location>
</feature>
<keyword evidence="2" id="KW-0274">FAD</keyword>
<evidence type="ECO:0000256" key="3">
    <source>
        <dbReference type="ARBA" id="ARBA00023002"/>
    </source>
</evidence>
<keyword evidence="7" id="KW-1185">Reference proteome</keyword>
<dbReference type="GO" id="GO:0004497">
    <property type="term" value="F:monooxygenase activity"/>
    <property type="evidence" value="ECO:0007669"/>
    <property type="project" value="UniProtKB-KW"/>
</dbReference>
<dbReference type="PANTHER" id="PTHR47178:SF5">
    <property type="entry name" value="FAD-BINDING DOMAIN-CONTAINING PROTEIN"/>
    <property type="match status" value="1"/>
</dbReference>
<keyword evidence="3" id="KW-0560">Oxidoreductase</keyword>
<reference evidence="6" key="1">
    <citation type="submission" date="2021-01" db="EMBL/GenBank/DDBJ databases">
        <title>Whole genome shotgun sequence of Actinocatenispora rupis NBRC 107355.</title>
        <authorList>
            <person name="Komaki H."/>
            <person name="Tamura T."/>
        </authorList>
    </citation>
    <scope>NUCLEOTIDE SEQUENCE</scope>
    <source>
        <strain evidence="6">NBRC 107355</strain>
    </source>
</reference>
<organism evidence="6 7">
    <name type="scientific">Actinocatenispora rupis</name>
    <dbReference type="NCBI Taxonomy" id="519421"/>
    <lineage>
        <taxon>Bacteria</taxon>
        <taxon>Bacillati</taxon>
        <taxon>Actinomycetota</taxon>
        <taxon>Actinomycetes</taxon>
        <taxon>Micromonosporales</taxon>
        <taxon>Micromonosporaceae</taxon>
        <taxon>Actinocatenispora</taxon>
    </lineage>
</organism>